<dbReference type="OrthoDB" id="9780101at2"/>
<accession>A0A845LMD1</accession>
<sequence>MKKQTIKAAALIMSGALLMGASPVWADDDAARVAVPSDVSITVNGNTVTMKDAPVNVDGRLYLPLRALADMDNKYVDWDPLSGTAQLTEKARLTGKYTLKNPADLGKGAKMGMGSSLVHLPSDPPNIFYSSTDRGPNGEVDIDGETRRTFPIAAFTPTIYKIALEKDEIKVLESIPLKLAKGVDPITKTPYISGISNIDSDEKPYDETGKQLLPLDPYGLDVEGIAYNPADDTFWLCDEYRPSLVQVKRDGTLLQRLVPAGDAAKLNSPEVPLKETIPAVYAKRNINRGFEGVSITPDGKWMFAVIQNPPMNPDKETRKSRAYRILKLNAATGQAVGEFAYLADDAKSFKGLKQFDIVLSDIVAVNEHRVLVDERDKNAGAAAQLKKIYLADLSRATNILGRFDTPAEGQPALEQMTVEGMEAAGVTPPLKRTIVNLVDSAYPFEKMEGVALVDGKTLAVINDNDFGVDPASSTGALTQLWTFELPYTLK</sequence>
<dbReference type="InterPro" id="IPR012854">
    <property type="entry name" value="Cu_amine_oxidase-like_N"/>
</dbReference>
<dbReference type="Pfam" id="PF13449">
    <property type="entry name" value="Phytase-like"/>
    <property type="match status" value="1"/>
</dbReference>
<dbReference type="Gene3D" id="3.30.457.10">
    <property type="entry name" value="Copper amine oxidase-like, N-terminal domain"/>
    <property type="match status" value="1"/>
</dbReference>
<dbReference type="SUPFAM" id="SSF63825">
    <property type="entry name" value="YWTD domain"/>
    <property type="match status" value="1"/>
</dbReference>
<dbReference type="EMBL" id="WXEX01000018">
    <property type="protein sequence ID" value="MZP44523.1"/>
    <property type="molecule type" value="Genomic_DNA"/>
</dbReference>
<evidence type="ECO:0000259" key="2">
    <source>
        <dbReference type="Pfam" id="PF07833"/>
    </source>
</evidence>
<dbReference type="AlphaFoldDB" id="A0A845LMD1"/>
<evidence type="ECO:0000259" key="3">
    <source>
        <dbReference type="Pfam" id="PF13449"/>
    </source>
</evidence>
<evidence type="ECO:0000313" key="5">
    <source>
        <dbReference type="Proteomes" id="UP000471031"/>
    </source>
</evidence>
<feature type="domain" description="Phytase-like" evidence="3">
    <location>
        <begin position="154"/>
        <end position="466"/>
    </location>
</feature>
<dbReference type="Proteomes" id="UP000471031">
    <property type="component" value="Unassembled WGS sequence"/>
</dbReference>
<reference evidence="4 5" key="1">
    <citation type="submission" date="2020-01" db="EMBL/GenBank/DDBJ databases">
        <title>Whole genome sequence of Heliobacterium gestii DSM 11169.</title>
        <authorList>
            <person name="Kyndt J.A."/>
            <person name="Meyer T.E."/>
        </authorList>
    </citation>
    <scope>NUCLEOTIDE SEQUENCE [LARGE SCALE GENOMIC DNA]</scope>
    <source>
        <strain evidence="4 5">DSM 11169</strain>
    </source>
</reference>
<keyword evidence="5" id="KW-1185">Reference proteome</keyword>
<evidence type="ECO:0000313" key="4">
    <source>
        <dbReference type="EMBL" id="MZP44523.1"/>
    </source>
</evidence>
<dbReference type="SUPFAM" id="SSF55383">
    <property type="entry name" value="Copper amine oxidase, domain N"/>
    <property type="match status" value="1"/>
</dbReference>
<dbReference type="PANTHER" id="PTHR37957">
    <property type="entry name" value="BLR7070 PROTEIN"/>
    <property type="match status" value="1"/>
</dbReference>
<comment type="caution">
    <text evidence="4">The sequence shown here is derived from an EMBL/GenBank/DDBJ whole genome shotgun (WGS) entry which is preliminary data.</text>
</comment>
<gene>
    <name evidence="4" type="ORF">GTO89_15940</name>
</gene>
<feature type="chain" id="PRO_5032929601" evidence="1">
    <location>
        <begin position="27"/>
        <end position="490"/>
    </location>
</feature>
<dbReference type="PANTHER" id="PTHR37957:SF1">
    <property type="entry name" value="PHYTASE-LIKE DOMAIN-CONTAINING PROTEIN"/>
    <property type="match status" value="1"/>
</dbReference>
<protein>
    <submittedName>
        <fullName evidence="4">Esterase-like activity of phytase family protein</fullName>
    </submittedName>
</protein>
<name>A0A845LMD1_HELGE</name>
<evidence type="ECO:0000256" key="1">
    <source>
        <dbReference type="SAM" id="SignalP"/>
    </source>
</evidence>
<dbReference type="Pfam" id="PF07833">
    <property type="entry name" value="Cu_amine_oxidN1"/>
    <property type="match status" value="1"/>
</dbReference>
<dbReference type="InterPro" id="IPR036582">
    <property type="entry name" value="Mao_N_sf"/>
</dbReference>
<organism evidence="4 5">
    <name type="scientific">Heliomicrobium gestii</name>
    <name type="common">Heliobacterium gestii</name>
    <dbReference type="NCBI Taxonomy" id="2699"/>
    <lineage>
        <taxon>Bacteria</taxon>
        <taxon>Bacillati</taxon>
        <taxon>Bacillota</taxon>
        <taxon>Clostridia</taxon>
        <taxon>Eubacteriales</taxon>
        <taxon>Heliobacteriaceae</taxon>
        <taxon>Heliomicrobium</taxon>
    </lineage>
</organism>
<feature type="signal peptide" evidence="1">
    <location>
        <begin position="1"/>
        <end position="26"/>
    </location>
</feature>
<proteinExistence type="predicted"/>
<keyword evidence="1" id="KW-0732">Signal</keyword>
<dbReference type="RefSeq" id="WP_161263090.1">
    <property type="nucleotide sequence ID" value="NZ_JAFBDC010000019.1"/>
</dbReference>
<feature type="domain" description="Copper amine oxidase-like N-terminal" evidence="2">
    <location>
        <begin position="42"/>
        <end position="88"/>
    </location>
</feature>
<dbReference type="InterPro" id="IPR027372">
    <property type="entry name" value="Phytase-like_dom"/>
</dbReference>